<keyword evidence="13" id="KW-1185">Reference proteome</keyword>
<dbReference type="SUPFAM" id="SSF52540">
    <property type="entry name" value="P-loop containing nucleoside triphosphate hydrolases"/>
    <property type="match status" value="1"/>
</dbReference>
<feature type="binding site" evidence="10">
    <location>
        <begin position="148"/>
        <end position="155"/>
    </location>
    <ligand>
        <name>ATP</name>
        <dbReference type="ChEBI" id="CHEBI:30616"/>
    </ligand>
</feature>
<sequence>MNFWNKMLSNITDTVLPKKLDDDTLFLQIEEALQEEKNLWNSQQSYIDPYTVKCFQDKWHSAYSSAKKKTRGVLFSLGLSGQKIHSLAPKFIDIYEHISSKAQAFNECMIKHRVAEAAQLILPVEGKMLDDQQMRCIVKKVHNHLVLAGAGSGKTTTIVAYVKYLLKSNICMSNDILVLSFTNASALEMSERLNKEIGTPVIAQTFHKLGLDIITSVQSKKPKIYSGDIRLFARKQLNVLVQNVEYLRKLCTYLIYDGVTQKSEFDFQTEEEYQSYLKYNSPITLKKERVKSYGELKIANFLTQNGVSYVYEQAYPIDTRTSEFGQYHPDFYLPDYDLYIEYFGIDREGKVPAYFSEKNGMSATQVYQEGIKWKQELHKKNETHLIEVYAYENLEGHLLSKLEERLRNAGVIFSPMSPNEMWSMLNGTENQKLDRIAELFGTVITLAKSNECSLDEMHSRNASLKNLASIDIVIDLIKPVYNNYQAMLSASEEIDFNDMINLASHYVQNKQFIHSYKYVIVDEYQDISQARYRLLDSMRKQNAFHLFCVGDDWQSIYRFNGSDIGFILNFEKYWGISEVSRIETTYRFPQSLISVSSSFIMKNPEQKQKKLHSAIADRGFSMGKITGYTDAYAVEFLADRLKDLPPKSSILFIGRYRFDIKILESQKQFTYRYNTVLGKTEVFFSRRPDLQIFFMTVHGSKGLQADYVFLLNNKAQGMGFPSQIADAPVLRLFLDNSDHYPYAEERRLFYVAITRAKKKVWLVTIKNNESVFVKEIDEVYGKDMQKEQYICPLCGGRLIRKSGPYGEFFGCSNYSSKGCRYKRNINRSKNIGGFRNGHTI</sequence>
<dbReference type="GO" id="GO:0005524">
    <property type="term" value="F:ATP binding"/>
    <property type="evidence" value="ECO:0007669"/>
    <property type="project" value="UniProtKB-UniRule"/>
</dbReference>
<name>A0AAE3A8Y7_9FIRM</name>
<dbReference type="Pfam" id="PF01396">
    <property type="entry name" value="Zn_ribbon_Top1"/>
    <property type="match status" value="1"/>
</dbReference>
<dbReference type="Proteomes" id="UP001198220">
    <property type="component" value="Unassembled WGS sequence"/>
</dbReference>
<evidence type="ECO:0000313" key="13">
    <source>
        <dbReference type="Proteomes" id="UP001198220"/>
    </source>
</evidence>
<evidence type="ECO:0000256" key="7">
    <source>
        <dbReference type="ARBA" id="ARBA00034617"/>
    </source>
</evidence>
<dbReference type="GO" id="GO:0005829">
    <property type="term" value="C:cytosol"/>
    <property type="evidence" value="ECO:0007669"/>
    <property type="project" value="TreeGrafter"/>
</dbReference>
<dbReference type="SUPFAM" id="SSF57783">
    <property type="entry name" value="Zinc beta-ribbon"/>
    <property type="match status" value="1"/>
</dbReference>
<evidence type="ECO:0000256" key="3">
    <source>
        <dbReference type="ARBA" id="ARBA00022801"/>
    </source>
</evidence>
<proteinExistence type="inferred from homology"/>
<evidence type="ECO:0000256" key="4">
    <source>
        <dbReference type="ARBA" id="ARBA00022806"/>
    </source>
</evidence>
<comment type="catalytic activity">
    <reaction evidence="9">
        <text>ATP + H2O = ADP + phosphate + H(+)</text>
        <dbReference type="Rhea" id="RHEA:13065"/>
        <dbReference type="ChEBI" id="CHEBI:15377"/>
        <dbReference type="ChEBI" id="CHEBI:15378"/>
        <dbReference type="ChEBI" id="CHEBI:30616"/>
        <dbReference type="ChEBI" id="CHEBI:43474"/>
        <dbReference type="ChEBI" id="CHEBI:456216"/>
        <dbReference type="EC" id="5.6.2.4"/>
    </reaction>
</comment>
<comment type="caution">
    <text evidence="12">The sequence shown here is derived from an EMBL/GenBank/DDBJ whole genome shotgun (WGS) entry which is preliminary data.</text>
</comment>
<dbReference type="GO" id="GO:0016787">
    <property type="term" value="F:hydrolase activity"/>
    <property type="evidence" value="ECO:0007669"/>
    <property type="project" value="UniProtKB-UniRule"/>
</dbReference>
<dbReference type="Pfam" id="PF13361">
    <property type="entry name" value="UvrD_C"/>
    <property type="match status" value="1"/>
</dbReference>
<dbReference type="GO" id="GO:0003916">
    <property type="term" value="F:DNA topoisomerase activity"/>
    <property type="evidence" value="ECO:0007669"/>
    <property type="project" value="InterPro"/>
</dbReference>
<dbReference type="GO" id="GO:0005694">
    <property type="term" value="C:chromosome"/>
    <property type="evidence" value="ECO:0007669"/>
    <property type="project" value="InterPro"/>
</dbReference>
<reference evidence="12 13" key="1">
    <citation type="submission" date="2021-10" db="EMBL/GenBank/DDBJ databases">
        <title>Anaerobic single-cell dispensing facilitates the cultivation of human gut bacteria.</title>
        <authorList>
            <person name="Afrizal A."/>
        </authorList>
    </citation>
    <scope>NUCLEOTIDE SEQUENCE [LARGE SCALE GENOMIC DNA]</scope>
    <source>
        <strain evidence="12 13">CLA-AA-H276</strain>
    </source>
</reference>
<dbReference type="PROSITE" id="PS51198">
    <property type="entry name" value="UVRD_HELICASE_ATP_BIND"/>
    <property type="match status" value="1"/>
</dbReference>
<dbReference type="Gene3D" id="3.30.65.10">
    <property type="entry name" value="Bacterial Topoisomerase I, domain 1"/>
    <property type="match status" value="1"/>
</dbReference>
<dbReference type="InterPro" id="IPR014016">
    <property type="entry name" value="UvrD-like_ATP-bd"/>
</dbReference>
<evidence type="ECO:0000313" key="12">
    <source>
        <dbReference type="EMBL" id="MCC2126085.1"/>
    </source>
</evidence>
<evidence type="ECO:0000256" key="6">
    <source>
        <dbReference type="ARBA" id="ARBA00023235"/>
    </source>
</evidence>
<dbReference type="InterPro" id="IPR013498">
    <property type="entry name" value="Topo_IA_Znf"/>
</dbReference>
<comment type="similarity">
    <text evidence="1">Belongs to the helicase family. UvrD subfamily.</text>
</comment>
<evidence type="ECO:0000256" key="5">
    <source>
        <dbReference type="ARBA" id="ARBA00022840"/>
    </source>
</evidence>
<dbReference type="PANTHER" id="PTHR11070">
    <property type="entry name" value="UVRD / RECB / PCRA DNA HELICASE FAMILY MEMBER"/>
    <property type="match status" value="1"/>
</dbReference>
<keyword evidence="2 10" id="KW-0547">Nucleotide-binding</keyword>
<gene>
    <name evidence="12" type="ORF">LKD36_07830</name>
</gene>
<dbReference type="InterPro" id="IPR013986">
    <property type="entry name" value="DExx_box_DNA_helicase_dom_sf"/>
</dbReference>
<evidence type="ECO:0000256" key="8">
    <source>
        <dbReference type="ARBA" id="ARBA00034808"/>
    </source>
</evidence>
<dbReference type="Gene3D" id="3.40.50.300">
    <property type="entry name" value="P-loop containing nucleotide triphosphate hydrolases"/>
    <property type="match status" value="3"/>
</dbReference>
<dbReference type="PANTHER" id="PTHR11070:SF63">
    <property type="entry name" value="DNA HELICASE IV"/>
    <property type="match status" value="1"/>
</dbReference>
<keyword evidence="6" id="KW-0413">Isomerase</keyword>
<dbReference type="InterPro" id="IPR000212">
    <property type="entry name" value="DNA_helicase_UvrD/REP"/>
</dbReference>
<evidence type="ECO:0000256" key="9">
    <source>
        <dbReference type="ARBA" id="ARBA00048988"/>
    </source>
</evidence>
<protein>
    <recommendedName>
        <fullName evidence="8">DNA 3'-5' helicase</fullName>
        <ecNumber evidence="8">5.6.2.4</ecNumber>
    </recommendedName>
</protein>
<dbReference type="Pfam" id="PF00580">
    <property type="entry name" value="UvrD-helicase"/>
    <property type="match status" value="1"/>
</dbReference>
<comment type="catalytic activity">
    <reaction evidence="7">
        <text>Couples ATP hydrolysis with the unwinding of duplex DNA by translocating in the 3'-5' direction.</text>
        <dbReference type="EC" id="5.6.2.4"/>
    </reaction>
</comment>
<accession>A0AAE3A8Y7</accession>
<organism evidence="12 13">
    <name type="scientific">Hominiventricola filiformis</name>
    <dbReference type="NCBI Taxonomy" id="2885352"/>
    <lineage>
        <taxon>Bacteria</taxon>
        <taxon>Bacillati</taxon>
        <taxon>Bacillota</taxon>
        <taxon>Clostridia</taxon>
        <taxon>Lachnospirales</taxon>
        <taxon>Lachnospiraceae</taxon>
        <taxon>Hominiventricola</taxon>
    </lineage>
</organism>
<evidence type="ECO:0000256" key="1">
    <source>
        <dbReference type="ARBA" id="ARBA00009922"/>
    </source>
</evidence>
<keyword evidence="3 10" id="KW-0378">Hydrolase</keyword>
<evidence type="ECO:0000256" key="10">
    <source>
        <dbReference type="PROSITE-ProRule" id="PRU00560"/>
    </source>
</evidence>
<dbReference type="InterPro" id="IPR014017">
    <property type="entry name" value="DNA_helicase_UvrD-like_C"/>
</dbReference>
<dbReference type="Gene3D" id="3.40.91.30">
    <property type="match status" value="1"/>
</dbReference>
<dbReference type="InterPro" id="IPR027417">
    <property type="entry name" value="P-loop_NTPase"/>
</dbReference>
<evidence type="ECO:0000256" key="2">
    <source>
        <dbReference type="ARBA" id="ARBA00022741"/>
    </source>
</evidence>
<keyword evidence="4 10" id="KW-0347">Helicase</keyword>
<keyword evidence="5 10" id="KW-0067">ATP-binding</keyword>
<dbReference type="Gene3D" id="1.10.10.160">
    <property type="match status" value="1"/>
</dbReference>
<dbReference type="GO" id="GO:0000725">
    <property type="term" value="P:recombinational repair"/>
    <property type="evidence" value="ECO:0007669"/>
    <property type="project" value="TreeGrafter"/>
</dbReference>
<dbReference type="RefSeq" id="WP_308459253.1">
    <property type="nucleotide sequence ID" value="NZ_JAJEPS010000006.1"/>
</dbReference>
<dbReference type="GO" id="GO:0006265">
    <property type="term" value="P:DNA topological change"/>
    <property type="evidence" value="ECO:0007669"/>
    <property type="project" value="InterPro"/>
</dbReference>
<dbReference type="GO" id="GO:0003677">
    <property type="term" value="F:DNA binding"/>
    <property type="evidence" value="ECO:0007669"/>
    <property type="project" value="InterPro"/>
</dbReference>
<dbReference type="EMBL" id="JAJEPS010000006">
    <property type="protein sequence ID" value="MCC2126085.1"/>
    <property type="molecule type" value="Genomic_DNA"/>
</dbReference>
<evidence type="ECO:0000259" key="11">
    <source>
        <dbReference type="PROSITE" id="PS51198"/>
    </source>
</evidence>
<dbReference type="EC" id="5.6.2.4" evidence="8"/>
<dbReference type="AlphaFoldDB" id="A0AAE3A8Y7"/>
<dbReference type="GO" id="GO:0043138">
    <property type="term" value="F:3'-5' DNA helicase activity"/>
    <property type="evidence" value="ECO:0007669"/>
    <property type="project" value="UniProtKB-EC"/>
</dbReference>
<feature type="domain" description="UvrD-like helicase ATP-binding" evidence="11">
    <location>
        <begin position="127"/>
        <end position="589"/>
    </location>
</feature>